<evidence type="ECO:0000313" key="2">
    <source>
        <dbReference type="EMBL" id="AUX28447.1"/>
    </source>
</evidence>
<keyword evidence="2" id="KW-0238">DNA-binding</keyword>
<protein>
    <submittedName>
        <fullName evidence="2">DNA-binding protein</fullName>
    </submittedName>
</protein>
<dbReference type="EMBL" id="CP012672">
    <property type="protein sequence ID" value="AUX28447.1"/>
    <property type="molecule type" value="Genomic_DNA"/>
</dbReference>
<dbReference type="Pfam" id="PF10137">
    <property type="entry name" value="CAP12-PCTIR_TIR"/>
    <property type="match status" value="1"/>
</dbReference>
<dbReference type="AlphaFoldDB" id="A0A4P2QF28"/>
<evidence type="ECO:0000313" key="3">
    <source>
        <dbReference type="Proteomes" id="UP000295497"/>
    </source>
</evidence>
<name>A0A4P2QF28_SORCE</name>
<dbReference type="GO" id="GO:0050135">
    <property type="term" value="F:NADP+ nucleosidase activity"/>
    <property type="evidence" value="ECO:0007669"/>
    <property type="project" value="InterPro"/>
</dbReference>
<sequence>MARFRTPRVFIGSSAERLSISIAEELQSGLQYVAECTIWTQGVFGPSTNVLDDLVCRARDSDCAIFVLTPDDLVAKRGQVGKAPRDNVVFEVGLFMGTLGRGRVFIVCNRDVRIDLPSDLVGVTVVSYGERTDSNLSAALGPVCAQLKKKIMT</sequence>
<accession>A0A4P2QF28</accession>
<dbReference type="Proteomes" id="UP000295497">
    <property type="component" value="Chromosome"/>
</dbReference>
<gene>
    <name evidence="2" type="ORF">SOCE836_005170</name>
</gene>
<organism evidence="2 3">
    <name type="scientific">Sorangium cellulosum</name>
    <name type="common">Polyangium cellulosum</name>
    <dbReference type="NCBI Taxonomy" id="56"/>
    <lineage>
        <taxon>Bacteria</taxon>
        <taxon>Pseudomonadati</taxon>
        <taxon>Myxococcota</taxon>
        <taxon>Polyangia</taxon>
        <taxon>Polyangiales</taxon>
        <taxon>Polyangiaceae</taxon>
        <taxon>Sorangium</taxon>
    </lineage>
</organism>
<proteinExistence type="predicted"/>
<dbReference type="GO" id="GO:0003677">
    <property type="term" value="F:DNA binding"/>
    <property type="evidence" value="ECO:0007669"/>
    <property type="project" value="UniProtKB-KW"/>
</dbReference>
<feature type="domain" description="CD-NTase-associated protein 12/Pycsar effector protein TIR" evidence="1">
    <location>
        <begin position="8"/>
        <end position="128"/>
    </location>
</feature>
<dbReference type="InterPro" id="IPR019302">
    <property type="entry name" value="CAP12/PCTIR_TIR_dom"/>
</dbReference>
<reference evidence="2 3" key="1">
    <citation type="submission" date="2015-09" db="EMBL/GenBank/DDBJ databases">
        <title>Sorangium comparison.</title>
        <authorList>
            <person name="Zaburannyi N."/>
            <person name="Bunk B."/>
            <person name="Overmann J."/>
            <person name="Mueller R."/>
        </authorList>
    </citation>
    <scope>NUCLEOTIDE SEQUENCE [LARGE SCALE GENOMIC DNA]</scope>
    <source>
        <strain evidence="2 3">So ce836</strain>
    </source>
</reference>
<evidence type="ECO:0000259" key="1">
    <source>
        <dbReference type="Pfam" id="PF10137"/>
    </source>
</evidence>